<gene>
    <name evidence="1" type="ordered locus">YPK_2133</name>
</gene>
<proteinExistence type="predicted"/>
<dbReference type="EMBL" id="CP000950">
    <property type="protein sequence ID" value="ACA68419.1"/>
    <property type="molecule type" value="Genomic_DNA"/>
</dbReference>
<accession>A0A0H3B4W5</accession>
<sequence>MARDCQGEQGAACVIIKSEQLAHTLLILYGKRDRSCSIGSGDQSAIFQLTPSGEYNASRHKWR</sequence>
<organism evidence="1">
    <name type="scientific">Yersinia pseudotuberculosis serotype O:3 (strain YPIII)</name>
    <dbReference type="NCBI Taxonomy" id="502800"/>
    <lineage>
        <taxon>Bacteria</taxon>
        <taxon>Pseudomonadati</taxon>
        <taxon>Pseudomonadota</taxon>
        <taxon>Gammaproteobacteria</taxon>
        <taxon>Enterobacterales</taxon>
        <taxon>Yersiniaceae</taxon>
        <taxon>Yersinia</taxon>
    </lineage>
</organism>
<dbReference type="AlphaFoldDB" id="A0A0H3B4W5"/>
<dbReference type="PATRIC" id="fig|502800.11.peg.2807"/>
<dbReference type="KEGG" id="ypy:YPK_2133"/>
<evidence type="ECO:0000313" key="1">
    <source>
        <dbReference type="EMBL" id="ACA68419.1"/>
    </source>
</evidence>
<name>A0A0H3B4W5_YERPY</name>
<protein>
    <submittedName>
        <fullName evidence="1">Uncharacterized protein</fullName>
    </submittedName>
</protein>
<reference evidence="1" key="1">
    <citation type="submission" date="2008-02" db="EMBL/GenBank/DDBJ databases">
        <title>Complete sequence of Yersinia pseudotuberculosis YPIII.</title>
        <authorList>
            <consortium name="US DOE Joint Genome Institute"/>
            <person name="Challacombe J.F."/>
            <person name="Bruce D."/>
            <person name="Detter J.C."/>
            <person name="Green L."/>
            <person name="Land M."/>
            <person name="Munk C."/>
            <person name="Lindler L.E."/>
            <person name="Nikolich M.P."/>
            <person name="Brettin T."/>
        </authorList>
    </citation>
    <scope>NUCLEOTIDE SEQUENCE</scope>
    <source>
        <strain evidence="1">YPIII</strain>
    </source>
</reference>